<accession>A0A8X6KIP2</accession>
<keyword evidence="2" id="KW-1185">Reference proteome</keyword>
<comment type="caution">
    <text evidence="1">The sequence shown here is derived from an EMBL/GenBank/DDBJ whole genome shotgun (WGS) entry which is preliminary data.</text>
</comment>
<name>A0A8X6KIP2_TRICU</name>
<protein>
    <submittedName>
        <fullName evidence="1">Uncharacterized protein</fullName>
    </submittedName>
</protein>
<proteinExistence type="predicted"/>
<dbReference type="EMBL" id="BMAO01021516">
    <property type="protein sequence ID" value="GFQ75109.1"/>
    <property type="molecule type" value="Genomic_DNA"/>
</dbReference>
<dbReference type="AlphaFoldDB" id="A0A8X6KIP2"/>
<evidence type="ECO:0000313" key="2">
    <source>
        <dbReference type="Proteomes" id="UP000887116"/>
    </source>
</evidence>
<sequence>MRLDEIFPALTLNCFVLLLSGKVKLIPAPPFSKVSSEDPPAKAKTHSFEYKLMLSIPLALILPAGSFFEQGLRRCPNFGVFEKYRA</sequence>
<gene>
    <name evidence="1" type="ORF">TNCT_406491</name>
</gene>
<evidence type="ECO:0000313" key="1">
    <source>
        <dbReference type="EMBL" id="GFQ75109.1"/>
    </source>
</evidence>
<dbReference type="Proteomes" id="UP000887116">
    <property type="component" value="Unassembled WGS sequence"/>
</dbReference>
<organism evidence="1 2">
    <name type="scientific">Trichonephila clavata</name>
    <name type="common">Joro spider</name>
    <name type="synonym">Nephila clavata</name>
    <dbReference type="NCBI Taxonomy" id="2740835"/>
    <lineage>
        <taxon>Eukaryota</taxon>
        <taxon>Metazoa</taxon>
        <taxon>Ecdysozoa</taxon>
        <taxon>Arthropoda</taxon>
        <taxon>Chelicerata</taxon>
        <taxon>Arachnida</taxon>
        <taxon>Araneae</taxon>
        <taxon>Araneomorphae</taxon>
        <taxon>Entelegynae</taxon>
        <taxon>Araneoidea</taxon>
        <taxon>Nephilidae</taxon>
        <taxon>Trichonephila</taxon>
    </lineage>
</organism>
<reference evidence="1" key="1">
    <citation type="submission" date="2020-07" db="EMBL/GenBank/DDBJ databases">
        <title>Multicomponent nature underlies the extraordinary mechanical properties of spider dragline silk.</title>
        <authorList>
            <person name="Kono N."/>
            <person name="Nakamura H."/>
            <person name="Mori M."/>
            <person name="Yoshida Y."/>
            <person name="Ohtoshi R."/>
            <person name="Malay A.D."/>
            <person name="Moran D.A.P."/>
            <person name="Tomita M."/>
            <person name="Numata K."/>
            <person name="Arakawa K."/>
        </authorList>
    </citation>
    <scope>NUCLEOTIDE SEQUENCE</scope>
</reference>